<proteinExistence type="predicted"/>
<gene>
    <name evidence="1" type="ORF">Q604_UNBC12566G0001</name>
</gene>
<organism evidence="1">
    <name type="scientific">human gut metagenome</name>
    <dbReference type="NCBI Taxonomy" id="408170"/>
    <lineage>
        <taxon>unclassified sequences</taxon>
        <taxon>metagenomes</taxon>
        <taxon>organismal metagenomes</taxon>
    </lineage>
</organism>
<comment type="caution">
    <text evidence="1">The sequence shown here is derived from an EMBL/GenBank/DDBJ whole genome shotgun (WGS) entry which is preliminary data.</text>
</comment>
<accession>W1XS87</accession>
<reference evidence="1" key="1">
    <citation type="submission" date="2013-12" db="EMBL/GenBank/DDBJ databases">
        <title>A Varibaculum cambriense genome reconstructed from a premature infant gut community with otherwise low bacterial novelty that shifts toward anaerobic metabolism during the third week of life.</title>
        <authorList>
            <person name="Brown C.T."/>
            <person name="Sharon I."/>
            <person name="Thomas B.C."/>
            <person name="Castelle C.J."/>
            <person name="Morowitz M.J."/>
            <person name="Banfield J.F."/>
        </authorList>
    </citation>
    <scope>NUCLEOTIDE SEQUENCE</scope>
</reference>
<sequence>MEKYSHCEKWVDVCKAYDDTLSE</sequence>
<dbReference type="AlphaFoldDB" id="W1XS87"/>
<protein>
    <submittedName>
        <fullName evidence="1">Uncharacterized protein</fullName>
    </submittedName>
</protein>
<name>W1XS87_9ZZZZ</name>
<dbReference type="EMBL" id="AZMM01012566">
    <property type="protein sequence ID" value="ETJ32991.1"/>
    <property type="molecule type" value="Genomic_DNA"/>
</dbReference>
<feature type="non-terminal residue" evidence="1">
    <location>
        <position position="1"/>
    </location>
</feature>
<evidence type="ECO:0000313" key="1">
    <source>
        <dbReference type="EMBL" id="ETJ32991.1"/>
    </source>
</evidence>